<dbReference type="Proteomes" id="UP000694941">
    <property type="component" value="Unplaced"/>
</dbReference>
<protein>
    <submittedName>
        <fullName evidence="4">C-type lectin mannose-binding isoform-like isoform X2</fullName>
    </submittedName>
</protein>
<dbReference type="InterPro" id="IPR001304">
    <property type="entry name" value="C-type_lectin-like"/>
</dbReference>
<dbReference type="InterPro" id="IPR016186">
    <property type="entry name" value="C-type_lectin-like/link_sf"/>
</dbReference>
<dbReference type="InterPro" id="IPR050801">
    <property type="entry name" value="Ca-Dep_Lectins_ImmuneDev"/>
</dbReference>
<keyword evidence="3" id="KW-1185">Reference proteome</keyword>
<dbReference type="CDD" id="cd00037">
    <property type="entry name" value="CLECT"/>
    <property type="match status" value="1"/>
</dbReference>
<dbReference type="SUPFAM" id="SSF56436">
    <property type="entry name" value="C-type lectin-like"/>
    <property type="match status" value="1"/>
</dbReference>
<dbReference type="SMART" id="SM00034">
    <property type="entry name" value="CLECT"/>
    <property type="match status" value="1"/>
</dbReference>
<dbReference type="PROSITE" id="PS50041">
    <property type="entry name" value="C_TYPE_LECTIN_2"/>
    <property type="match status" value="1"/>
</dbReference>
<reference evidence="4" key="1">
    <citation type="submission" date="2025-08" db="UniProtKB">
        <authorList>
            <consortium name="RefSeq"/>
        </authorList>
    </citation>
    <scope>IDENTIFICATION</scope>
    <source>
        <tissue evidence="4">Muscle</tissue>
    </source>
</reference>
<dbReference type="GeneID" id="106458842"/>
<name>A0ABM1B363_LIMPO</name>
<dbReference type="InterPro" id="IPR016187">
    <property type="entry name" value="CTDL_fold"/>
</dbReference>
<sequence>MFISLSRSCCWHGDLKNRGVSLNAMVFSGSFSGIEPCFTITHFNHAKYKVFSNLKKFAEAQATCEAEGGVLAMPRSHKHHQELLHLLTSHKKERYWIGLRRQNNITVYIDGSALDEDLQLWGEDQPNNSGGIQYCVEMLKEMGYKWNDFHCDNLASFICQYITT</sequence>
<accession>A0ABM1B363</accession>
<organism evidence="3 4">
    <name type="scientific">Limulus polyphemus</name>
    <name type="common">Atlantic horseshoe crab</name>
    <dbReference type="NCBI Taxonomy" id="6850"/>
    <lineage>
        <taxon>Eukaryota</taxon>
        <taxon>Metazoa</taxon>
        <taxon>Ecdysozoa</taxon>
        <taxon>Arthropoda</taxon>
        <taxon>Chelicerata</taxon>
        <taxon>Merostomata</taxon>
        <taxon>Xiphosura</taxon>
        <taxon>Limulidae</taxon>
        <taxon>Limulus</taxon>
    </lineage>
</organism>
<dbReference type="PANTHER" id="PTHR22801:SF63">
    <property type="entry name" value="C-TYPE LECTIN DOMAIN-CONTAINING PROTEIN"/>
    <property type="match status" value="1"/>
</dbReference>
<dbReference type="Pfam" id="PF00059">
    <property type="entry name" value="Lectin_C"/>
    <property type="match status" value="1"/>
</dbReference>
<evidence type="ECO:0000256" key="1">
    <source>
        <dbReference type="ARBA" id="ARBA00023157"/>
    </source>
</evidence>
<dbReference type="Gene3D" id="3.10.100.10">
    <property type="entry name" value="Mannose-Binding Protein A, subunit A"/>
    <property type="match status" value="1"/>
</dbReference>
<feature type="domain" description="C-type lectin" evidence="2">
    <location>
        <begin position="43"/>
        <end position="160"/>
    </location>
</feature>
<dbReference type="PANTHER" id="PTHR22801">
    <property type="entry name" value="LITHOSTATHINE"/>
    <property type="match status" value="1"/>
</dbReference>
<evidence type="ECO:0000259" key="2">
    <source>
        <dbReference type="PROSITE" id="PS50041"/>
    </source>
</evidence>
<dbReference type="RefSeq" id="XP_013773849.2">
    <property type="nucleotide sequence ID" value="XM_013918395.2"/>
</dbReference>
<keyword evidence="1" id="KW-1015">Disulfide bond</keyword>
<dbReference type="InterPro" id="IPR018378">
    <property type="entry name" value="C-type_lectin_CS"/>
</dbReference>
<proteinExistence type="predicted"/>
<dbReference type="PROSITE" id="PS00615">
    <property type="entry name" value="C_TYPE_LECTIN_1"/>
    <property type="match status" value="1"/>
</dbReference>
<evidence type="ECO:0000313" key="3">
    <source>
        <dbReference type="Proteomes" id="UP000694941"/>
    </source>
</evidence>
<evidence type="ECO:0000313" key="4">
    <source>
        <dbReference type="RefSeq" id="XP_013773849.2"/>
    </source>
</evidence>
<gene>
    <name evidence="4" type="primary">LOC106458842</name>
</gene>